<accession>A0A1Q5Q720</accession>
<name>A0A1Q5Q720_TALAT</name>
<dbReference type="Proteomes" id="UP000214365">
    <property type="component" value="Unassembled WGS sequence"/>
</dbReference>
<organism evidence="1 2">
    <name type="scientific">Talaromyces atroroseus</name>
    <dbReference type="NCBI Taxonomy" id="1441469"/>
    <lineage>
        <taxon>Eukaryota</taxon>
        <taxon>Fungi</taxon>
        <taxon>Dikarya</taxon>
        <taxon>Ascomycota</taxon>
        <taxon>Pezizomycotina</taxon>
        <taxon>Eurotiomycetes</taxon>
        <taxon>Eurotiomycetidae</taxon>
        <taxon>Eurotiales</taxon>
        <taxon>Trichocomaceae</taxon>
        <taxon>Talaromyces</taxon>
        <taxon>Talaromyces sect. Trachyspermi</taxon>
    </lineage>
</organism>
<protein>
    <submittedName>
        <fullName evidence="1">Uncharacterized protein</fullName>
    </submittedName>
</protein>
<dbReference type="AlphaFoldDB" id="A0A1Q5Q720"/>
<proteinExistence type="predicted"/>
<reference evidence="1 2" key="1">
    <citation type="submission" date="2015-06" db="EMBL/GenBank/DDBJ databases">
        <title>Talaromyces atroroseus IBT 11181 draft genome.</title>
        <authorList>
            <person name="Rasmussen K.B."/>
            <person name="Rasmussen S."/>
            <person name="Petersen B."/>
            <person name="Sicheritz-Ponten T."/>
            <person name="Mortensen U.H."/>
            <person name="Thrane U."/>
        </authorList>
    </citation>
    <scope>NUCLEOTIDE SEQUENCE [LARGE SCALE GENOMIC DNA]</scope>
    <source>
        <strain evidence="1 2">IBT 11181</strain>
    </source>
</reference>
<dbReference type="EMBL" id="LFMY01000018">
    <property type="protein sequence ID" value="OKL55645.1"/>
    <property type="molecule type" value="Genomic_DNA"/>
</dbReference>
<sequence>MDREYLDFLIQWEKQDDWSFFDLTGCSGDLILFMYELAELAKQREIANSMKWLTFDVTPVLEIEKELVSWNNQAGSVADEDIAGLSEVEAEKLFHKAQDRHHCAEAWRCALLLYIRRVFKSVQQRPVIAQLVRRIIDHTTCCRRAFQTQKQLLLPVFLAGSETSDQDMRDYVKEYCDYWGKKSRYRMFNTVPLVLDQVWKSGQWWAPVIDQMSTVHGATQLLLG</sequence>
<dbReference type="GeneID" id="31008880"/>
<dbReference type="RefSeq" id="XP_020115766.1">
    <property type="nucleotide sequence ID" value="XM_020264022.1"/>
</dbReference>
<dbReference type="STRING" id="1441469.A0A1Q5Q720"/>
<comment type="caution">
    <text evidence="1">The sequence shown here is derived from an EMBL/GenBank/DDBJ whole genome shotgun (WGS) entry which is preliminary data.</text>
</comment>
<dbReference type="OrthoDB" id="2015447at2759"/>
<keyword evidence="2" id="KW-1185">Reference proteome</keyword>
<gene>
    <name evidence="1" type="ORF">UA08_09124</name>
</gene>
<dbReference type="InterPro" id="IPR021858">
    <property type="entry name" value="Fun_TF"/>
</dbReference>
<evidence type="ECO:0000313" key="2">
    <source>
        <dbReference type="Proteomes" id="UP000214365"/>
    </source>
</evidence>
<dbReference type="Pfam" id="PF11951">
    <property type="entry name" value="Fungal_trans_2"/>
    <property type="match status" value="1"/>
</dbReference>
<evidence type="ECO:0000313" key="1">
    <source>
        <dbReference type="EMBL" id="OKL55645.1"/>
    </source>
</evidence>